<dbReference type="KEGG" id="bmeg:BG04_2830"/>
<dbReference type="AlphaFoldDB" id="A0A0B6ATX7"/>
<dbReference type="SUPFAM" id="SSF54909">
    <property type="entry name" value="Dimeric alpha+beta barrel"/>
    <property type="match status" value="1"/>
</dbReference>
<dbReference type="EMBL" id="CP009920">
    <property type="protein sequence ID" value="AJI24143.1"/>
    <property type="molecule type" value="Genomic_DNA"/>
</dbReference>
<dbReference type="InterPro" id="IPR007138">
    <property type="entry name" value="ABM_dom"/>
</dbReference>
<dbReference type="Proteomes" id="UP000031829">
    <property type="component" value="Chromosome"/>
</dbReference>
<keyword evidence="1" id="KW-0560">Oxidoreductase</keyword>
<dbReference type="Gene3D" id="3.30.70.100">
    <property type="match status" value="1"/>
</dbReference>
<evidence type="ECO:0000313" key="2">
    <source>
        <dbReference type="Proteomes" id="UP000031829"/>
    </source>
</evidence>
<reference evidence="1 2" key="1">
    <citation type="journal article" date="2015" name="Genome Announc.">
        <title>Complete genome sequences for 35 biothreat assay-relevant bacillus species.</title>
        <authorList>
            <person name="Johnson S.L."/>
            <person name="Daligault H.E."/>
            <person name="Davenport K.W."/>
            <person name="Jaissle J."/>
            <person name="Frey K.G."/>
            <person name="Ladner J.T."/>
            <person name="Broomall S.M."/>
            <person name="Bishop-Lilly K.A."/>
            <person name="Bruce D.C."/>
            <person name="Gibbons H.S."/>
            <person name="Coyne S.R."/>
            <person name="Lo C.C."/>
            <person name="Meincke L."/>
            <person name="Munk A.C."/>
            <person name="Koroleva G.I."/>
            <person name="Rosenzweig C.N."/>
            <person name="Palacios G.F."/>
            <person name="Redden C.L."/>
            <person name="Minogue T.D."/>
            <person name="Chain P.S."/>
        </authorList>
    </citation>
    <scope>NUCLEOTIDE SEQUENCE [LARGE SCALE GENOMIC DNA]</scope>
    <source>
        <strain evidence="2">ATCC 14581 / DSM 32 / JCM 2506 / NBRC 15308 / NCIMB 9376 / NCTC 10342 / NRRL B-14308 / VKM B-512</strain>
    </source>
</reference>
<dbReference type="HOGENOM" id="CLU_2154460_0_0_9"/>
<keyword evidence="1" id="KW-0503">Monooxygenase</keyword>
<organism evidence="1 2">
    <name type="scientific">Priestia megaterium (strain ATCC 14581 / DSM 32 / CCUG 1817 / JCM 2506 / NBRC 15308 / NCIMB 9376 / NCTC 10342 / NRRL B-14308 / VKM B-512 / Ford 19)</name>
    <name type="common">Bacillus megaterium</name>
    <dbReference type="NCBI Taxonomy" id="1348623"/>
    <lineage>
        <taxon>Bacteria</taxon>
        <taxon>Bacillati</taxon>
        <taxon>Bacillota</taxon>
        <taxon>Bacilli</taxon>
        <taxon>Bacillales</taxon>
        <taxon>Bacillaceae</taxon>
        <taxon>Priestia</taxon>
    </lineage>
</organism>
<dbReference type="InterPro" id="IPR011008">
    <property type="entry name" value="Dimeric_a/b-barrel"/>
</dbReference>
<accession>A0A0B6ATX7</accession>
<dbReference type="Pfam" id="PF03992">
    <property type="entry name" value="ABM"/>
    <property type="match status" value="1"/>
</dbReference>
<evidence type="ECO:0000313" key="1">
    <source>
        <dbReference type="EMBL" id="AJI24143.1"/>
    </source>
</evidence>
<gene>
    <name evidence="1" type="ORF">BG04_2830</name>
</gene>
<dbReference type="RefSeq" id="WP_034654541.1">
    <property type="nucleotide sequence ID" value="NZ_BCVB01000014.1"/>
</dbReference>
<dbReference type="GeneID" id="93640895"/>
<sequence length="109" mass="12988">MFVVNATFETEKKFEEQLKQKAKKNKIEIEAAKGNLSFECWKKDSADKVEYVFVSKWEDKQFFQAWISREEHVNEHKEANKKKTKACTEAMEIKKTLRFYEAVEEDILS</sequence>
<proteinExistence type="predicted"/>
<name>A0A0B6ATX7_PRIM2</name>
<protein>
    <submittedName>
        <fullName evidence="1">Antibiotic biosynthesis monooxygenase family protein</fullName>
    </submittedName>
</protein>
<dbReference type="GO" id="GO:0004497">
    <property type="term" value="F:monooxygenase activity"/>
    <property type="evidence" value="ECO:0007669"/>
    <property type="project" value="UniProtKB-KW"/>
</dbReference>
<dbReference type="PROSITE" id="PS51725">
    <property type="entry name" value="ABM"/>
    <property type="match status" value="1"/>
</dbReference>